<evidence type="ECO:0000313" key="2">
    <source>
        <dbReference type="Proteomes" id="UP001165283"/>
    </source>
</evidence>
<proteinExistence type="predicted"/>
<dbReference type="EMBL" id="JAGSOV010000023">
    <property type="protein sequence ID" value="MCO1655630.1"/>
    <property type="molecule type" value="Genomic_DNA"/>
</dbReference>
<protein>
    <submittedName>
        <fullName evidence="1">Uncharacterized protein</fullName>
    </submittedName>
</protein>
<dbReference type="RefSeq" id="WP_252437554.1">
    <property type="nucleotide sequence ID" value="NZ_JAGSOV010000023.1"/>
</dbReference>
<gene>
    <name evidence="1" type="ORF">KDL28_11265</name>
</gene>
<reference evidence="1" key="1">
    <citation type="submission" date="2021-04" db="EMBL/GenBank/DDBJ databases">
        <title>Pseudonocardia sp. nov., isolated from sandy soil of mangrove forest.</title>
        <authorList>
            <person name="Zan Z."/>
            <person name="Huang R."/>
            <person name="Liu W."/>
        </authorList>
    </citation>
    <scope>NUCLEOTIDE SEQUENCE</scope>
    <source>
        <strain evidence="1">S2-4</strain>
    </source>
</reference>
<accession>A0ABT0ZY08</accession>
<sequence>MHAAQVGTTAPVRLLPRGAAFTAVVVVEIGGNVMEVVDVSELFVFVRNRSRSRTLLHARESRSMDPRRASSTETVTIPFDGGWVAHEGDVLDVCATPQR</sequence>
<evidence type="ECO:0000313" key="1">
    <source>
        <dbReference type="EMBL" id="MCO1655630.1"/>
    </source>
</evidence>
<dbReference type="Proteomes" id="UP001165283">
    <property type="component" value="Unassembled WGS sequence"/>
</dbReference>
<keyword evidence="2" id="KW-1185">Reference proteome</keyword>
<comment type="caution">
    <text evidence="1">The sequence shown here is derived from an EMBL/GenBank/DDBJ whole genome shotgun (WGS) entry which is preliminary data.</text>
</comment>
<name>A0ABT0ZY08_9PSEU</name>
<organism evidence="1 2">
    <name type="scientific">Pseudonocardia humida</name>
    <dbReference type="NCBI Taxonomy" id="2800819"/>
    <lineage>
        <taxon>Bacteria</taxon>
        <taxon>Bacillati</taxon>
        <taxon>Actinomycetota</taxon>
        <taxon>Actinomycetes</taxon>
        <taxon>Pseudonocardiales</taxon>
        <taxon>Pseudonocardiaceae</taxon>
        <taxon>Pseudonocardia</taxon>
    </lineage>
</organism>